<feature type="compositionally biased region" description="Low complexity" evidence="1">
    <location>
        <begin position="467"/>
        <end position="476"/>
    </location>
</feature>
<evidence type="ECO:0000256" key="2">
    <source>
        <dbReference type="SAM" id="SignalP"/>
    </source>
</evidence>
<evidence type="ECO:0000313" key="4">
    <source>
        <dbReference type="Proteomes" id="UP000826195"/>
    </source>
</evidence>
<reference evidence="3 4" key="1">
    <citation type="journal article" date="2021" name="J. Hered.">
        <title>A chromosome-level genome assembly of the parasitoid wasp, Cotesia glomerata (Hymenoptera: Braconidae).</title>
        <authorList>
            <person name="Pinto B.J."/>
            <person name="Weis J.J."/>
            <person name="Gamble T."/>
            <person name="Ode P.J."/>
            <person name="Paul R."/>
            <person name="Zaspel J.M."/>
        </authorList>
    </citation>
    <scope>NUCLEOTIDE SEQUENCE [LARGE SCALE GENOMIC DNA]</scope>
    <source>
        <strain evidence="3">CgM1</strain>
    </source>
</reference>
<protein>
    <submittedName>
        <fullName evidence="3">Uncharacterized protein</fullName>
    </submittedName>
</protein>
<feature type="compositionally biased region" description="Low complexity" evidence="1">
    <location>
        <begin position="329"/>
        <end position="341"/>
    </location>
</feature>
<keyword evidence="4" id="KW-1185">Reference proteome</keyword>
<name>A0AAV7IP26_COTGL</name>
<keyword evidence="2" id="KW-0732">Signal</keyword>
<proteinExistence type="predicted"/>
<feature type="region of interest" description="Disordered" evidence="1">
    <location>
        <begin position="329"/>
        <end position="476"/>
    </location>
</feature>
<dbReference type="EMBL" id="JAHXZJ010001119">
    <property type="protein sequence ID" value="KAH0554360.1"/>
    <property type="molecule type" value="Genomic_DNA"/>
</dbReference>
<organism evidence="3 4">
    <name type="scientific">Cotesia glomerata</name>
    <name type="common">Lepidopteran parasitic wasp</name>
    <name type="synonym">Apanteles glomeratus</name>
    <dbReference type="NCBI Taxonomy" id="32391"/>
    <lineage>
        <taxon>Eukaryota</taxon>
        <taxon>Metazoa</taxon>
        <taxon>Ecdysozoa</taxon>
        <taxon>Arthropoda</taxon>
        <taxon>Hexapoda</taxon>
        <taxon>Insecta</taxon>
        <taxon>Pterygota</taxon>
        <taxon>Neoptera</taxon>
        <taxon>Endopterygota</taxon>
        <taxon>Hymenoptera</taxon>
        <taxon>Apocrita</taxon>
        <taxon>Ichneumonoidea</taxon>
        <taxon>Braconidae</taxon>
        <taxon>Microgastrinae</taxon>
        <taxon>Cotesia</taxon>
    </lineage>
</organism>
<dbReference type="AlphaFoldDB" id="A0AAV7IP26"/>
<feature type="region of interest" description="Disordered" evidence="1">
    <location>
        <begin position="750"/>
        <end position="773"/>
    </location>
</feature>
<feature type="signal peptide" evidence="2">
    <location>
        <begin position="1"/>
        <end position="19"/>
    </location>
</feature>
<evidence type="ECO:0000313" key="3">
    <source>
        <dbReference type="EMBL" id="KAH0554360.1"/>
    </source>
</evidence>
<feature type="region of interest" description="Disordered" evidence="1">
    <location>
        <begin position="981"/>
        <end position="1016"/>
    </location>
</feature>
<evidence type="ECO:0000256" key="1">
    <source>
        <dbReference type="SAM" id="MobiDB-lite"/>
    </source>
</evidence>
<sequence>MIMKWRILLCLWFLSSLDSMGIEKNQEYHFDDDDFDTRHLYGFHGGRKSQDDVVQRIFFNVKTDVWYLKRQMKKLNHQSDIIISNISRLMTSHDAVDDVKNSLYELTTNISQFYNSMKKNYNGIKNNYYILSSNVSDVSQRFDIVESLWPGILMQVNSTIERISDLADSHNELKQLSRQQGHLITSGIGRLEQKLDVSLAAHNMEVSRLRNDIVSYVLNVQDQVMEVQRAVEKIFQCSCLAPGKFMNSRTFSPSRSNDLVSSYPNELSQLKQISSYFPLETSKLISNISKVQNQIDRPLGVLGGVGSLLLLSNLPFAIVSNISSSINISGSMPSQEGSTRSPPGPSSTPFNGQYTVTSPPYKPTLRPSTQPPTYAPPPNGQPPYGPPNGRPPNGWPPNGQPPNGQPPNGQPPNGQPPSGQPPSGRPPNGQPPYGQPPNGQPPNGQPPNGQPPTYEITTTYRPLYSPSTSTTSRVYEETTSYYSTSDRTTTTHKPMLMQPPIQLGFDGPFKDMCVCICSCPCNCPTFSAMLFPKQYTRELSAWINYYYKSYGVAQSASSCSCLCACPCDGSDISTSGPSRTELIDTTTPFNIPETTQSFTTLFTTEHFDIDIDIGNGVGGWPDNSQPPLSTTLPPPDETDQFVQCVLGLCSKGQRIEQEIETFKKVMLETMEGNKVALISHLNARTDDLRHFLTDIHSSTYNLNYDNKNTTILMHIEMRKKFDEMHYLIKVVSDILVKLNHEIDIIQSKISSNKPNLGNNKPSNGDNYQSNYDPHDFNNPNNWPHSRLLPDINMVNSNKSKTKSFYELRKNISNITQQDNPNYSNEELNSPDVNDYVDNDNLIEMNSDPIESSNLMKFDSPLRNHVNWHLRKSNSDESIKTPNYRSLNSYHKNRNSPQKIIIHPLIPNINAYLQKYKINSLTHHRPASKDRQSIKIRPHKFSSLRPQMKDGVKKGKTYTYSYSDGHGKNLNINVHRRKNLTKSTASKDNDDSKFQNGSSEDIRNNNDHTDISESFEN</sequence>
<feature type="compositionally biased region" description="Basic and acidic residues" evidence="1">
    <location>
        <begin position="999"/>
        <end position="1010"/>
    </location>
</feature>
<feature type="chain" id="PRO_5043899729" evidence="2">
    <location>
        <begin position="20"/>
        <end position="1016"/>
    </location>
</feature>
<dbReference type="Proteomes" id="UP000826195">
    <property type="component" value="Unassembled WGS sequence"/>
</dbReference>
<feature type="compositionally biased region" description="Pro residues" evidence="1">
    <location>
        <begin position="369"/>
        <end position="450"/>
    </location>
</feature>
<comment type="caution">
    <text evidence="3">The sequence shown here is derived from an EMBL/GenBank/DDBJ whole genome shotgun (WGS) entry which is preliminary data.</text>
</comment>
<gene>
    <name evidence="3" type="ORF">KQX54_010022</name>
</gene>
<accession>A0AAV7IP26</accession>